<keyword evidence="5" id="KW-0808">Transferase</keyword>
<dbReference type="RefSeq" id="WP_114407858.1">
    <property type="nucleotide sequence ID" value="NZ_QOWE01000017.1"/>
</dbReference>
<protein>
    <submittedName>
        <fullName evidence="5">Aminotransferase class III-fold pyridoxal phosphate-dependent enzyme</fullName>
    </submittedName>
</protein>
<dbReference type="AlphaFoldDB" id="A0A368JJ96"/>
<dbReference type="InterPro" id="IPR005814">
    <property type="entry name" value="Aminotrans_3"/>
</dbReference>
<comment type="similarity">
    <text evidence="2 4">Belongs to the class-III pyridoxal-phosphate-dependent aminotransferase family.</text>
</comment>
<evidence type="ECO:0000313" key="6">
    <source>
        <dbReference type="Proteomes" id="UP000253383"/>
    </source>
</evidence>
<evidence type="ECO:0000256" key="3">
    <source>
        <dbReference type="ARBA" id="ARBA00022898"/>
    </source>
</evidence>
<accession>A0A368JJ96</accession>
<comment type="cofactor">
    <cofactor evidence="1">
        <name>pyridoxal 5'-phosphate</name>
        <dbReference type="ChEBI" id="CHEBI:597326"/>
    </cofactor>
</comment>
<name>A0A368JJ96_9BACT</name>
<dbReference type="PANTHER" id="PTHR43094:SF1">
    <property type="entry name" value="AMINOTRANSFERASE CLASS-III"/>
    <property type="match status" value="1"/>
</dbReference>
<evidence type="ECO:0000313" key="5">
    <source>
        <dbReference type="EMBL" id="RCR67727.1"/>
    </source>
</evidence>
<dbReference type="InterPro" id="IPR015424">
    <property type="entry name" value="PyrdxlP-dep_Trfase"/>
</dbReference>
<comment type="caution">
    <text evidence="5">The sequence shown here is derived from an EMBL/GenBank/DDBJ whole genome shotgun (WGS) entry which is preliminary data.</text>
</comment>
<dbReference type="GO" id="GO:0030170">
    <property type="term" value="F:pyridoxal phosphate binding"/>
    <property type="evidence" value="ECO:0007669"/>
    <property type="project" value="InterPro"/>
</dbReference>
<dbReference type="InterPro" id="IPR049704">
    <property type="entry name" value="Aminotrans_3_PPA_site"/>
</dbReference>
<dbReference type="Pfam" id="PF00202">
    <property type="entry name" value="Aminotran_3"/>
    <property type="match status" value="1"/>
</dbReference>
<keyword evidence="3 4" id="KW-0663">Pyridoxal phosphate</keyword>
<dbReference type="SUPFAM" id="SSF53383">
    <property type="entry name" value="PLP-dependent transferases"/>
    <property type="match status" value="1"/>
</dbReference>
<keyword evidence="6" id="KW-1185">Reference proteome</keyword>
<evidence type="ECO:0000256" key="4">
    <source>
        <dbReference type="RuleBase" id="RU003560"/>
    </source>
</evidence>
<organism evidence="5 6">
    <name type="scientific">Larkinella punicea</name>
    <dbReference type="NCBI Taxonomy" id="2315727"/>
    <lineage>
        <taxon>Bacteria</taxon>
        <taxon>Pseudomonadati</taxon>
        <taxon>Bacteroidota</taxon>
        <taxon>Cytophagia</taxon>
        <taxon>Cytophagales</taxon>
        <taxon>Spirosomataceae</taxon>
        <taxon>Larkinella</taxon>
    </lineage>
</organism>
<gene>
    <name evidence="5" type="ORF">DUE52_20210</name>
</gene>
<dbReference type="InterPro" id="IPR015421">
    <property type="entry name" value="PyrdxlP-dep_Trfase_major"/>
</dbReference>
<dbReference type="Gene3D" id="3.40.640.10">
    <property type="entry name" value="Type I PLP-dependent aspartate aminotransferase-like (Major domain)"/>
    <property type="match status" value="1"/>
</dbReference>
<proteinExistence type="inferred from homology"/>
<dbReference type="Proteomes" id="UP000253383">
    <property type="component" value="Unassembled WGS sequence"/>
</dbReference>
<reference evidence="5 6" key="1">
    <citation type="submission" date="2018-07" db="EMBL/GenBank/DDBJ databases">
        <title>Genome analysis of Larkinella rosea.</title>
        <authorList>
            <person name="Zhou Z."/>
            <person name="Wang G."/>
        </authorList>
    </citation>
    <scope>NUCLEOTIDE SEQUENCE [LARGE SCALE GENOMIC DNA]</scope>
    <source>
        <strain evidence="6">zzj9</strain>
    </source>
</reference>
<evidence type="ECO:0000256" key="1">
    <source>
        <dbReference type="ARBA" id="ARBA00001933"/>
    </source>
</evidence>
<evidence type="ECO:0000256" key="2">
    <source>
        <dbReference type="ARBA" id="ARBA00008954"/>
    </source>
</evidence>
<keyword evidence="5" id="KW-0032">Aminotransferase</keyword>
<dbReference type="Gene3D" id="3.90.1150.10">
    <property type="entry name" value="Aspartate Aminotransferase, domain 1"/>
    <property type="match status" value="1"/>
</dbReference>
<dbReference type="EMBL" id="QOWE01000017">
    <property type="protein sequence ID" value="RCR67727.1"/>
    <property type="molecule type" value="Genomic_DNA"/>
</dbReference>
<sequence length="452" mass="49831">MIADFATVTQEERDEILRNNFDYTLFSWSKQKGLSPLSIERGEGVYLYDYDGTRFLDFSSGLMNVNIGHGNQRVTEAVVRQMQQVSYVTPSCVTKVRGELGKKLAEICPGDLNKAFFTVCGATANENAIKLARLYTGRHKILTRYQSFHGASYGVFSAGGDPRKLPVDSQQAPNFVHIDIPNAYRWPHAPETLLPESVAQLERIIGYEGPDNIAAIMLEGESGTSGCLKYPDGYLVEVRKICDQYGILLIIDEVMSGFGRTGKWFGVDHAGVVPDLMTLAKGVTAGYLPLGVLMVSDKIAARYDDAMLPLGLTYSAHPVPCAAALEVIKIYEDDHLIENTVAMGNYIEERVAEMKLKHVSIGDFRNTGLLGCLELVKNRTTKEPMAPFNAKPSEMIVMNNVAAKLRELGLYTFVRWNLVFLAPPLCVTREQIDDGLAIISEALTIADAACLD</sequence>
<dbReference type="GO" id="GO:0005829">
    <property type="term" value="C:cytosol"/>
    <property type="evidence" value="ECO:0007669"/>
    <property type="project" value="TreeGrafter"/>
</dbReference>
<dbReference type="NCBIfam" id="NF004718">
    <property type="entry name" value="PRK06062.1"/>
    <property type="match status" value="1"/>
</dbReference>
<dbReference type="PANTHER" id="PTHR43094">
    <property type="entry name" value="AMINOTRANSFERASE"/>
    <property type="match status" value="1"/>
</dbReference>
<dbReference type="InterPro" id="IPR015422">
    <property type="entry name" value="PyrdxlP-dep_Trfase_small"/>
</dbReference>
<dbReference type="CDD" id="cd00610">
    <property type="entry name" value="OAT_like"/>
    <property type="match status" value="1"/>
</dbReference>
<dbReference type="GO" id="GO:0008483">
    <property type="term" value="F:transaminase activity"/>
    <property type="evidence" value="ECO:0007669"/>
    <property type="project" value="UniProtKB-KW"/>
</dbReference>
<dbReference type="OrthoDB" id="9807885at2"/>
<dbReference type="PROSITE" id="PS00600">
    <property type="entry name" value="AA_TRANSFER_CLASS_3"/>
    <property type="match status" value="1"/>
</dbReference>